<evidence type="ECO:0000313" key="4">
    <source>
        <dbReference type="Proteomes" id="UP000184731"/>
    </source>
</evidence>
<reference evidence="3 4" key="1">
    <citation type="submission" date="2016-10" db="EMBL/GenBank/DDBJ databases">
        <title>Silvanigrella aquatica sp. nov., isolated from a freshwater lake located in the Black Forest, Germany, description of Silvanigrellaceae fam. nov., Silvanigrellales ord. nov., reclassification of the order Bdellovibrionales in the class Oligoflexia, reclassification of the families Bacteriovoracaceae and Halobacteriovoraceae in the new order Bacteriovoracales ord. nov., and reclassification of the family Pseudobacteriovoracaceae in the order Oligoflexiales.</title>
        <authorList>
            <person name="Hahn M.W."/>
            <person name="Schmidt J."/>
            <person name="Koll U."/>
            <person name="Rohde M."/>
            <person name="Verbag S."/>
            <person name="Pitt A."/>
            <person name="Nakai R."/>
            <person name="Naganuma T."/>
            <person name="Lang E."/>
        </authorList>
    </citation>
    <scope>NUCLEOTIDE SEQUENCE [LARGE SCALE GENOMIC DNA]</scope>
    <source>
        <strain evidence="3 4">MWH-Nonnen-W8red</strain>
    </source>
</reference>
<sequence length="393" mass="46624">MKNSNHNDHDYKIKSIDKILNDTSYHIEYNGYLANHSKHAPIALLRLGANLNIINNFYNRYIKNTEIETQKKSDYHICEENWKEYLGKKSSFNSYYNFFKNKIEINGLSKVLIDFIPILIPGWMGSLAHGTIHLGWALDIKNKCMISEGLAYICYSFLSCHPEKIEAGTENTKTFDSPLESFLNILEDINKEPTQFKEYIQDLIDKEKIENNFYIHPNINRMSNQFKIAALLNYEHLLIYQDQKWFKNSNIDKVWDELFYLVTLIYLYYPSNFICLHLITSLHAIKEISFYLNQHEEQKCIKNYWIGMNCVLFSLESLPNKDLFKNLIKKNNNNFDKYDDPKIQVYWTQIIEKAYLEKEEHNPKLVYVLKKLWEENNFKSVFRLAAGNFIESS</sequence>
<dbReference type="EMBL" id="CP017834">
    <property type="protein sequence ID" value="APJ02815.1"/>
    <property type="molecule type" value="Genomic_DNA"/>
</dbReference>
<organism evidence="3 4">
    <name type="scientific">Silvanigrella aquatica</name>
    <dbReference type="NCBI Taxonomy" id="1915309"/>
    <lineage>
        <taxon>Bacteria</taxon>
        <taxon>Pseudomonadati</taxon>
        <taxon>Bdellovibrionota</taxon>
        <taxon>Oligoflexia</taxon>
        <taxon>Silvanigrellales</taxon>
        <taxon>Silvanigrellaceae</taxon>
        <taxon>Silvanigrella</taxon>
    </lineage>
</organism>
<dbReference type="OrthoDB" id="6457937at2"/>
<keyword evidence="2" id="KW-1133">Transmembrane helix</keyword>
<keyword evidence="1" id="KW-0560">Oxidoreductase</keyword>
<feature type="transmembrane region" description="Helical" evidence="2">
    <location>
        <begin position="258"/>
        <end position="279"/>
    </location>
</feature>
<evidence type="ECO:0008006" key="5">
    <source>
        <dbReference type="Google" id="ProtNLM"/>
    </source>
</evidence>
<keyword evidence="2" id="KW-0472">Membrane</keyword>
<dbReference type="KEGG" id="saqi:AXG55_02320"/>
<evidence type="ECO:0000256" key="1">
    <source>
        <dbReference type="ARBA" id="ARBA00023002"/>
    </source>
</evidence>
<dbReference type="RefSeq" id="WP_148696523.1">
    <property type="nucleotide sequence ID" value="NZ_CP017834.1"/>
</dbReference>
<protein>
    <recommendedName>
        <fullName evidence="5">Questin oxidase family protein</fullName>
    </recommendedName>
</protein>
<gene>
    <name evidence="3" type="ORF">AXG55_02320</name>
</gene>
<accession>A0A1L4CXZ4</accession>
<dbReference type="GO" id="GO:0016491">
    <property type="term" value="F:oxidoreductase activity"/>
    <property type="evidence" value="ECO:0007669"/>
    <property type="project" value="UniProtKB-KW"/>
</dbReference>
<dbReference type="PANTHER" id="PTHR35870">
    <property type="entry name" value="PROTEIN, PUTATIVE (AFU_ORTHOLOGUE AFUA_5G03330)-RELATED"/>
    <property type="match status" value="1"/>
</dbReference>
<dbReference type="AlphaFoldDB" id="A0A1L4CXZ4"/>
<dbReference type="InterPro" id="IPR025337">
    <property type="entry name" value="Questin_oxidase-like"/>
</dbReference>
<evidence type="ECO:0000256" key="2">
    <source>
        <dbReference type="SAM" id="Phobius"/>
    </source>
</evidence>
<dbReference type="STRING" id="1915309.AXG55_02320"/>
<dbReference type="Proteomes" id="UP000184731">
    <property type="component" value="Chromosome"/>
</dbReference>
<keyword evidence="2" id="KW-0812">Transmembrane</keyword>
<keyword evidence="4" id="KW-1185">Reference proteome</keyword>
<proteinExistence type="predicted"/>
<name>A0A1L4CXZ4_9BACT</name>
<dbReference type="Pfam" id="PF14027">
    <property type="entry name" value="Questin_oxidase"/>
    <property type="match status" value="1"/>
</dbReference>
<dbReference type="PANTHER" id="PTHR35870:SF1">
    <property type="entry name" value="PROTEIN, PUTATIVE (AFU_ORTHOLOGUE AFUA_5G03330)-RELATED"/>
    <property type="match status" value="1"/>
</dbReference>
<evidence type="ECO:0000313" key="3">
    <source>
        <dbReference type="EMBL" id="APJ02815.1"/>
    </source>
</evidence>